<evidence type="ECO:0000256" key="1">
    <source>
        <dbReference type="SAM" id="MobiDB-lite"/>
    </source>
</evidence>
<reference evidence="2" key="1">
    <citation type="submission" date="2020-11" db="EMBL/GenBank/DDBJ databases">
        <authorList>
            <person name="Tran Van P."/>
        </authorList>
    </citation>
    <scope>NUCLEOTIDE SEQUENCE</scope>
</reference>
<evidence type="ECO:0000313" key="3">
    <source>
        <dbReference type="Proteomes" id="UP000678499"/>
    </source>
</evidence>
<feature type="compositionally biased region" description="Basic residues" evidence="1">
    <location>
        <begin position="1"/>
        <end position="11"/>
    </location>
</feature>
<dbReference type="Proteomes" id="UP000678499">
    <property type="component" value="Unassembled WGS sequence"/>
</dbReference>
<feature type="non-terminal residue" evidence="2">
    <location>
        <position position="1"/>
    </location>
</feature>
<name>A0A7R9C2S2_9CRUS</name>
<proteinExistence type="predicted"/>
<feature type="region of interest" description="Disordered" evidence="1">
    <location>
        <begin position="103"/>
        <end position="188"/>
    </location>
</feature>
<dbReference type="AlphaFoldDB" id="A0A7R9C2S2"/>
<feature type="compositionally biased region" description="Polar residues" evidence="1">
    <location>
        <begin position="240"/>
        <end position="249"/>
    </location>
</feature>
<feature type="compositionally biased region" description="Polar residues" evidence="1">
    <location>
        <begin position="123"/>
        <end position="188"/>
    </location>
</feature>
<organism evidence="2">
    <name type="scientific">Notodromas monacha</name>
    <dbReference type="NCBI Taxonomy" id="399045"/>
    <lineage>
        <taxon>Eukaryota</taxon>
        <taxon>Metazoa</taxon>
        <taxon>Ecdysozoa</taxon>
        <taxon>Arthropoda</taxon>
        <taxon>Crustacea</taxon>
        <taxon>Oligostraca</taxon>
        <taxon>Ostracoda</taxon>
        <taxon>Podocopa</taxon>
        <taxon>Podocopida</taxon>
        <taxon>Cypridocopina</taxon>
        <taxon>Cypridoidea</taxon>
        <taxon>Cyprididae</taxon>
        <taxon>Notodromas</taxon>
    </lineage>
</organism>
<feature type="compositionally biased region" description="Basic residues" evidence="1">
    <location>
        <begin position="109"/>
        <end position="122"/>
    </location>
</feature>
<evidence type="ECO:0000313" key="2">
    <source>
        <dbReference type="EMBL" id="CAD7285101.1"/>
    </source>
</evidence>
<sequence>PEKRRRRHKKSSSSSQEVSVEDKPVPQHPPTFDYQAAARRIIEAIREDELKRKGALLSKLNPNDAGTVLTSTDAFNQTTQMPQDEPDFLVVGKDTDVVTPSLDKFIASKPRKLTRRRRKKRSVSANNSKTEVTSNTVSKPVTEQDKTATASMQNSQVPSAMATVSESSAFGRQATPSKRLSANPNQLMGNTSDILETMVAQTVAADEAAAEILVPKRKLRSKKRIPAGLPGLSTGRYGRQKSSGVSPGP</sequence>
<dbReference type="EMBL" id="OA893717">
    <property type="protein sequence ID" value="CAD7285101.1"/>
    <property type="molecule type" value="Genomic_DNA"/>
</dbReference>
<keyword evidence="3" id="KW-1185">Reference proteome</keyword>
<feature type="non-terminal residue" evidence="2">
    <location>
        <position position="249"/>
    </location>
</feature>
<accession>A0A7R9C2S2</accession>
<gene>
    <name evidence="2" type="ORF">NMOB1V02_LOCUS12703</name>
</gene>
<dbReference type="EMBL" id="CAJPEX010011680">
    <property type="protein sequence ID" value="CAG0925253.1"/>
    <property type="molecule type" value="Genomic_DNA"/>
</dbReference>
<feature type="region of interest" description="Disordered" evidence="1">
    <location>
        <begin position="217"/>
        <end position="249"/>
    </location>
</feature>
<protein>
    <submittedName>
        <fullName evidence="2">Uncharacterized protein</fullName>
    </submittedName>
</protein>
<feature type="region of interest" description="Disordered" evidence="1">
    <location>
        <begin position="1"/>
        <end position="31"/>
    </location>
</feature>